<dbReference type="PROSITE" id="PS00741">
    <property type="entry name" value="DH_1"/>
    <property type="match status" value="1"/>
</dbReference>
<feature type="region of interest" description="Disordered" evidence="3">
    <location>
        <begin position="313"/>
        <end position="338"/>
    </location>
</feature>
<dbReference type="InterPro" id="IPR035899">
    <property type="entry name" value="DBL_dom_sf"/>
</dbReference>
<dbReference type="Pfam" id="PF00595">
    <property type="entry name" value="PDZ"/>
    <property type="match status" value="1"/>
</dbReference>
<keyword evidence="2" id="KW-0175">Coiled coil</keyword>
<comment type="caution">
    <text evidence="7">The sequence shown here is derived from an EMBL/GenBank/DDBJ whole genome shotgun (WGS) entry which is preliminary data.</text>
</comment>
<dbReference type="InterPro" id="IPR000219">
    <property type="entry name" value="DH_dom"/>
</dbReference>
<keyword evidence="8" id="KW-1185">Reference proteome</keyword>
<dbReference type="Gene3D" id="2.30.29.30">
    <property type="entry name" value="Pleckstrin-homology domain (PH domain)/Phosphotyrosine-binding domain (PTB)"/>
    <property type="match status" value="2"/>
</dbReference>
<dbReference type="Pfam" id="PF18385">
    <property type="entry name" value="Tiam_CC_Ex"/>
    <property type="match status" value="1"/>
</dbReference>
<feature type="compositionally biased region" description="Basic and acidic residues" evidence="3">
    <location>
        <begin position="80"/>
        <end position="96"/>
    </location>
</feature>
<feature type="compositionally biased region" description="Low complexity" evidence="3">
    <location>
        <begin position="324"/>
        <end position="338"/>
    </location>
</feature>
<evidence type="ECO:0000256" key="2">
    <source>
        <dbReference type="SAM" id="Coils"/>
    </source>
</evidence>
<name>A0AA88NGJ4_CHASR</name>
<dbReference type="PANTHER" id="PTHR46001:SF5">
    <property type="entry name" value="RHO GUANINE NUCLEOTIDE EXCHANGE FACTOR TIAM2"/>
    <property type="match status" value="1"/>
</dbReference>
<dbReference type="InterPro" id="IPR043537">
    <property type="entry name" value="Tiam1/Tiam2/Sif"/>
</dbReference>
<dbReference type="PROSITE" id="PS51257">
    <property type="entry name" value="PROKAR_LIPOPROTEIN"/>
    <property type="match status" value="1"/>
</dbReference>
<feature type="region of interest" description="Disordered" evidence="3">
    <location>
        <begin position="614"/>
        <end position="635"/>
    </location>
</feature>
<dbReference type="InterPro" id="IPR040655">
    <property type="entry name" value="TIAM1_CC-Ex"/>
</dbReference>
<dbReference type="SUPFAM" id="SSF48065">
    <property type="entry name" value="DBL homology domain (DH-domain)"/>
    <property type="match status" value="1"/>
</dbReference>
<dbReference type="GO" id="GO:0007264">
    <property type="term" value="P:small GTPase-mediated signal transduction"/>
    <property type="evidence" value="ECO:0007669"/>
    <property type="project" value="InterPro"/>
</dbReference>
<dbReference type="SUPFAM" id="SSF50729">
    <property type="entry name" value="PH domain-like"/>
    <property type="match status" value="2"/>
</dbReference>
<dbReference type="PANTHER" id="PTHR46001">
    <property type="entry name" value="TIAM (MAMMALIAN TUMOR INVASION AND METASTASIS FACTOR) HOMOLOG"/>
    <property type="match status" value="1"/>
</dbReference>
<dbReference type="Gene3D" id="1.20.900.10">
    <property type="entry name" value="Dbl homology (DH) domain"/>
    <property type="match status" value="1"/>
</dbReference>
<feature type="coiled-coil region" evidence="2">
    <location>
        <begin position="811"/>
        <end position="845"/>
    </location>
</feature>
<keyword evidence="1" id="KW-0677">Repeat</keyword>
<dbReference type="SMART" id="SM00233">
    <property type="entry name" value="PH"/>
    <property type="match status" value="2"/>
</dbReference>
<evidence type="ECO:0000259" key="6">
    <source>
        <dbReference type="PROSITE" id="PS50106"/>
    </source>
</evidence>
<dbReference type="Pfam" id="PF23014">
    <property type="entry name" value="PH_Tiam1"/>
    <property type="match status" value="1"/>
</dbReference>
<dbReference type="PROSITE" id="PS50106">
    <property type="entry name" value="PDZ"/>
    <property type="match status" value="1"/>
</dbReference>
<dbReference type="CDD" id="cd00136">
    <property type="entry name" value="PDZ_canonical"/>
    <property type="match status" value="1"/>
</dbReference>
<dbReference type="SMART" id="SM00228">
    <property type="entry name" value="PDZ"/>
    <property type="match status" value="1"/>
</dbReference>
<evidence type="ECO:0000256" key="3">
    <source>
        <dbReference type="SAM" id="MobiDB-lite"/>
    </source>
</evidence>
<dbReference type="CDD" id="cd01230">
    <property type="entry name" value="PH1_Tiam1_2"/>
    <property type="match status" value="1"/>
</dbReference>
<feature type="region of interest" description="Disordered" evidence="3">
    <location>
        <begin position="1082"/>
        <end position="1108"/>
    </location>
</feature>
<organism evidence="7 8">
    <name type="scientific">Channa striata</name>
    <name type="common">Snakehead murrel</name>
    <name type="synonym">Ophicephalus striatus</name>
    <dbReference type="NCBI Taxonomy" id="64152"/>
    <lineage>
        <taxon>Eukaryota</taxon>
        <taxon>Metazoa</taxon>
        <taxon>Chordata</taxon>
        <taxon>Craniata</taxon>
        <taxon>Vertebrata</taxon>
        <taxon>Euteleostomi</taxon>
        <taxon>Actinopterygii</taxon>
        <taxon>Neopterygii</taxon>
        <taxon>Teleostei</taxon>
        <taxon>Neoteleostei</taxon>
        <taxon>Acanthomorphata</taxon>
        <taxon>Anabantaria</taxon>
        <taxon>Anabantiformes</taxon>
        <taxon>Channoidei</taxon>
        <taxon>Channidae</taxon>
        <taxon>Channa</taxon>
    </lineage>
</organism>
<feature type="region of interest" description="Disordered" evidence="3">
    <location>
        <begin position="1616"/>
        <end position="1654"/>
    </location>
</feature>
<dbReference type="SUPFAM" id="SSF50156">
    <property type="entry name" value="PDZ domain-like"/>
    <property type="match status" value="1"/>
</dbReference>
<dbReference type="InterPro" id="IPR036034">
    <property type="entry name" value="PDZ_sf"/>
</dbReference>
<feature type="region of interest" description="Disordered" evidence="3">
    <location>
        <begin position="41"/>
        <end position="147"/>
    </location>
</feature>
<dbReference type="Pfam" id="PF00621">
    <property type="entry name" value="RhoGEF"/>
    <property type="match status" value="1"/>
</dbReference>
<evidence type="ECO:0000313" key="8">
    <source>
        <dbReference type="Proteomes" id="UP001187415"/>
    </source>
</evidence>
<dbReference type="CDD" id="cd00160">
    <property type="entry name" value="RhoGEF"/>
    <property type="match status" value="1"/>
</dbReference>
<dbReference type="EMBL" id="JAUPFM010000003">
    <property type="protein sequence ID" value="KAK2855830.1"/>
    <property type="molecule type" value="Genomic_DNA"/>
</dbReference>
<dbReference type="Gene3D" id="2.30.42.10">
    <property type="match status" value="1"/>
</dbReference>
<dbReference type="Pfam" id="PF00169">
    <property type="entry name" value="PH"/>
    <property type="match status" value="1"/>
</dbReference>
<feature type="domain" description="PH" evidence="4">
    <location>
        <begin position="660"/>
        <end position="775"/>
    </location>
</feature>
<dbReference type="Gene3D" id="6.10.140.680">
    <property type="match status" value="1"/>
</dbReference>
<dbReference type="PROSITE" id="PS50010">
    <property type="entry name" value="DH_2"/>
    <property type="match status" value="1"/>
</dbReference>
<feature type="domain" description="PDZ" evidence="6">
    <location>
        <begin position="1000"/>
        <end position="1064"/>
    </location>
</feature>
<evidence type="ECO:0000259" key="5">
    <source>
        <dbReference type="PROSITE" id="PS50010"/>
    </source>
</evidence>
<dbReference type="Proteomes" id="UP001187415">
    <property type="component" value="Unassembled WGS sequence"/>
</dbReference>
<dbReference type="GO" id="GO:0005085">
    <property type="term" value="F:guanyl-nucleotide exchange factor activity"/>
    <property type="evidence" value="ECO:0007669"/>
    <property type="project" value="InterPro"/>
</dbReference>
<protein>
    <recommendedName>
        <fullName evidence="9">T-lymphoma invasion and metastasis-inducing protein 2</fullName>
    </recommendedName>
</protein>
<feature type="region of interest" description="Disordered" evidence="3">
    <location>
        <begin position="1529"/>
        <end position="1566"/>
    </location>
</feature>
<dbReference type="InterPro" id="IPR001331">
    <property type="entry name" value="GDS_CDC24_CS"/>
</dbReference>
<sequence length="1680" mass="185321">MRKKHCLQSVCPPGGAACPQGSDEATGDFLQVPVGCTVSEEEAAAKATPKQTLQPHLSLGSPPVCLQYQDKDPSQPTQETDPHPHLQRHTSFDGEKVAAGSSLPSPWGERHRQTLSEGESEGAAGGDEASVVNRGGDGRSRTELQSFSLWTRNNTKVVMGNADSHSSFSSPAKASCSLRFSPRREEVPSARSWWRSSQGERRSRGRNYLNQHASGSPYTSWHCELKSSRGGSRLRAECPQSYGEANCRGQVGYLDGGGGSNGMCGERASLQSGGSPKVVLSRDGSMRVEFTNSRLLPVETQGLPRLPVVTSAPAAGGEASVHTSKGSSLSSDGSWYDSPWGTGTEPADIVFTCRQSGDNSSGYRTFSSTHTKETATSNTSFSAQVANVSPGFNSPNLLFPSAETNEFTSTTSGRTEDSGIGDSVILQPDLRDFALISSSALSLDNVYATHAALPSFPTAPDASLQPQRLAASSSTLLGDVIQEEEGSGVERCYSSLTLPCRRAESVSATLKNSRKDFLKSRIRRLSDWTGSLSRKKRRIQEPYSSDPGDVFISTLSPELVGCGTLWSSNPLHSLNQDQVPSVHCSFPRSLNHSCSDAQRQNIYKNFMQELETGCGSTAERTESSECDEEEDDEEREEEMVGEVGGEEERLNALLEKEQGVVRRAGWLCFKALITVNKDRKLELVGRRKWRQYWVTLKGCTLLFYETYGKTGSTEQELSPRYALLADDSIVQAVPEHPKKEHVFCLSNSYGDVYLFQATNQTDLENWVTAIHSASASLLAKRQGREDTLRLLCSQTRSLLHNIDMDGKMKKMAELQLSIIKEQKNRKAVESQIQQWEQNLEKLNLDLFRLRCYLSSLQGSELPNPKSLLAVASRPSKSMLGRLGVFSVSSFHALVCSRGELTLRRGRRSRSGGNSRRRGLLSSLKALDGHKRRCTEDRRSASQVCQSKVTTTTSTHRVAIYSSEKPDCPPKHTEMAPSAGRPAAALQVSDELQVSDLGVFSLYICRPDAAADFGFAVTGHVDGGGKSHIYVSEVDPHGPSAREGLRAGDEILAVNGATVSSLDLDLMQSLFSHQKLQLLLRRDESQDPEEPPAAWLEPGDPAEPPAPPDLQAWITDSDSAVVSVEAPIDVLPPVFDDVSTRTSEETELQRQNMERVYSLYQTFPEGRAAEAAFLKTLVQELVDTEKSYVKDLVCLFDIYLTPLQNETFLTKDEMEALFGSLPEMLDFQRVFLQTLEERIASCPNFRSLETPEQFKKLLFSLGGSFLYYADHFKLYSGFCANHIKVQKVLERAKTDAAFKHFLETRNPTNQHSSSLESYLIKPVQRVLKYPLLLRELVSLTDPESPEHAHLSEALRAMEKVASDINEMQKIYEDYGAVFDQLAAEQSGADKQVTEISMGEFLVHSSVVWLNPLASLGRLRKEPQLTLFVFKRAVILVYRDNVKLKKRMAGSRSADLNPVRFRWLIPVSAVQVRPAAFTGSENPCVWELVHSRSEVEGRPETVFQLCSSGLETKAVVLRALRSLLRDRVPAGSLRRTRQSTAERSSSWRRRQQRCRSDGQGTTRRQPEEICRADGALLGETCSEPLLPSRAGGADPAERRTRLCSLTSELEAQLQRLNFTEDDAEQGAASPDAERRRGSSLRRGSGGEAPELEKDFSVQSFASVINEDCFYDSVLKTVPTLQG</sequence>
<reference evidence="7" key="1">
    <citation type="submission" date="2023-07" db="EMBL/GenBank/DDBJ databases">
        <title>Chromosome-level Genome Assembly of Striped Snakehead (Channa striata).</title>
        <authorList>
            <person name="Liu H."/>
        </authorList>
    </citation>
    <scope>NUCLEOTIDE SEQUENCE</scope>
    <source>
        <strain evidence="7">Gz</strain>
        <tissue evidence="7">Muscle</tissue>
    </source>
</reference>
<accession>A0AA88NGJ4</accession>
<proteinExistence type="predicted"/>
<dbReference type="PROSITE" id="PS50003">
    <property type="entry name" value="PH_DOMAIN"/>
    <property type="match status" value="1"/>
</dbReference>
<feature type="compositionally biased region" description="Acidic residues" evidence="3">
    <location>
        <begin position="624"/>
        <end position="635"/>
    </location>
</feature>
<dbReference type="InterPro" id="IPR011993">
    <property type="entry name" value="PH-like_dom_sf"/>
</dbReference>
<dbReference type="InterPro" id="IPR055230">
    <property type="entry name" value="PH_Tiam1/2"/>
</dbReference>
<evidence type="ECO:0000259" key="4">
    <source>
        <dbReference type="PROSITE" id="PS50003"/>
    </source>
</evidence>
<dbReference type="InterPro" id="IPR001849">
    <property type="entry name" value="PH_domain"/>
</dbReference>
<evidence type="ECO:0000256" key="1">
    <source>
        <dbReference type="ARBA" id="ARBA00022737"/>
    </source>
</evidence>
<feature type="domain" description="DH" evidence="5">
    <location>
        <begin position="1172"/>
        <end position="1366"/>
    </location>
</feature>
<dbReference type="InterPro" id="IPR001478">
    <property type="entry name" value="PDZ"/>
</dbReference>
<evidence type="ECO:0000313" key="7">
    <source>
        <dbReference type="EMBL" id="KAK2855830.1"/>
    </source>
</evidence>
<evidence type="ECO:0008006" key="9">
    <source>
        <dbReference type="Google" id="ProtNLM"/>
    </source>
</evidence>
<gene>
    <name evidence="7" type="ORF">Q5P01_004565</name>
</gene>
<dbReference type="SMART" id="SM00325">
    <property type="entry name" value="RhoGEF"/>
    <property type="match status" value="1"/>
</dbReference>
<feature type="region of interest" description="Disordered" evidence="3">
    <location>
        <begin position="187"/>
        <end position="211"/>
    </location>
</feature>